<dbReference type="OrthoDB" id="5421at2759"/>
<dbReference type="EMBL" id="KZ994351">
    <property type="protein sequence ID" value="RKO93156.1"/>
    <property type="molecule type" value="Genomic_DNA"/>
</dbReference>
<name>A0A4P9WQK3_9FUNG</name>
<evidence type="ECO:0000256" key="1">
    <source>
        <dbReference type="SAM" id="MobiDB-lite"/>
    </source>
</evidence>
<dbReference type="Gene3D" id="3.40.50.300">
    <property type="entry name" value="P-loop containing nucleotide triphosphate hydrolases"/>
    <property type="match status" value="1"/>
</dbReference>
<evidence type="ECO:0000313" key="3">
    <source>
        <dbReference type="Proteomes" id="UP000269721"/>
    </source>
</evidence>
<feature type="region of interest" description="Disordered" evidence="1">
    <location>
        <begin position="87"/>
        <end position="120"/>
    </location>
</feature>
<dbReference type="AlphaFoldDB" id="A0A4P9WQK3"/>
<protein>
    <submittedName>
        <fullName evidence="2">Uncharacterized protein</fullName>
    </submittedName>
</protein>
<evidence type="ECO:0000313" key="2">
    <source>
        <dbReference type="EMBL" id="RKO93156.1"/>
    </source>
</evidence>
<dbReference type="Proteomes" id="UP000269721">
    <property type="component" value="Unassembled WGS sequence"/>
</dbReference>
<proteinExistence type="predicted"/>
<gene>
    <name evidence="2" type="ORF">BDK51DRAFT_42101</name>
</gene>
<organism evidence="2 3">
    <name type="scientific">Blyttiomyces helicus</name>
    <dbReference type="NCBI Taxonomy" id="388810"/>
    <lineage>
        <taxon>Eukaryota</taxon>
        <taxon>Fungi</taxon>
        <taxon>Fungi incertae sedis</taxon>
        <taxon>Chytridiomycota</taxon>
        <taxon>Chytridiomycota incertae sedis</taxon>
        <taxon>Chytridiomycetes</taxon>
        <taxon>Chytridiomycetes incertae sedis</taxon>
        <taxon>Blyttiomyces</taxon>
    </lineage>
</organism>
<accession>A0A4P9WQK3</accession>
<dbReference type="InterPro" id="IPR027417">
    <property type="entry name" value="P-loop_NTPase"/>
</dbReference>
<sequence>MRARSSVPFWTEHELHLRWAILNPINSTHVTEWTDDGTSGVNERGLSTLLNEMTGAQDEERTGVLAVASTNPRDKIDDALLRPCGSPLSISSRRTPRSSRGAPTLSLSFTPEDGGESEEDRIWPAPVRAGWLMLAGVGGEEIERVERVVKGRGRTEGDWWRELCQMKFIIVA</sequence>
<keyword evidence="3" id="KW-1185">Reference proteome</keyword>
<reference evidence="3" key="1">
    <citation type="journal article" date="2018" name="Nat. Microbiol.">
        <title>Leveraging single-cell genomics to expand the fungal tree of life.</title>
        <authorList>
            <person name="Ahrendt S.R."/>
            <person name="Quandt C.A."/>
            <person name="Ciobanu D."/>
            <person name="Clum A."/>
            <person name="Salamov A."/>
            <person name="Andreopoulos B."/>
            <person name="Cheng J.F."/>
            <person name="Woyke T."/>
            <person name="Pelin A."/>
            <person name="Henrissat B."/>
            <person name="Reynolds N.K."/>
            <person name="Benny G.L."/>
            <person name="Smith M.E."/>
            <person name="James T.Y."/>
            <person name="Grigoriev I.V."/>
        </authorList>
    </citation>
    <scope>NUCLEOTIDE SEQUENCE [LARGE SCALE GENOMIC DNA]</scope>
</reference>